<organism evidence="2 3">
    <name type="scientific">Batillaria attramentaria</name>
    <dbReference type="NCBI Taxonomy" id="370345"/>
    <lineage>
        <taxon>Eukaryota</taxon>
        <taxon>Metazoa</taxon>
        <taxon>Spiralia</taxon>
        <taxon>Lophotrochozoa</taxon>
        <taxon>Mollusca</taxon>
        <taxon>Gastropoda</taxon>
        <taxon>Caenogastropoda</taxon>
        <taxon>Sorbeoconcha</taxon>
        <taxon>Cerithioidea</taxon>
        <taxon>Batillariidae</taxon>
        <taxon>Batillaria</taxon>
    </lineage>
</organism>
<proteinExistence type="predicted"/>
<accession>A0ABD0L1M5</accession>
<gene>
    <name evidence="2" type="ORF">BaRGS_00015333</name>
</gene>
<name>A0ABD0L1M5_9CAEN</name>
<reference evidence="2 3" key="1">
    <citation type="journal article" date="2023" name="Sci. Data">
        <title>Genome assembly of the Korean intertidal mud-creeper Batillaria attramentaria.</title>
        <authorList>
            <person name="Patra A.K."/>
            <person name="Ho P.T."/>
            <person name="Jun S."/>
            <person name="Lee S.J."/>
            <person name="Kim Y."/>
            <person name="Won Y.J."/>
        </authorList>
    </citation>
    <scope>NUCLEOTIDE SEQUENCE [LARGE SCALE GENOMIC DNA]</scope>
    <source>
        <strain evidence="2">Wonlab-2016</strain>
    </source>
</reference>
<evidence type="ECO:0000256" key="1">
    <source>
        <dbReference type="SAM" id="MobiDB-lite"/>
    </source>
</evidence>
<dbReference type="AlphaFoldDB" id="A0ABD0L1M5"/>
<evidence type="ECO:0000313" key="3">
    <source>
        <dbReference type="Proteomes" id="UP001519460"/>
    </source>
</evidence>
<evidence type="ECO:0000313" key="2">
    <source>
        <dbReference type="EMBL" id="KAK7493433.1"/>
    </source>
</evidence>
<keyword evidence="3" id="KW-1185">Reference proteome</keyword>
<dbReference type="EMBL" id="JACVVK020000093">
    <property type="protein sequence ID" value="KAK7493433.1"/>
    <property type="molecule type" value="Genomic_DNA"/>
</dbReference>
<feature type="region of interest" description="Disordered" evidence="1">
    <location>
        <begin position="152"/>
        <end position="197"/>
    </location>
</feature>
<feature type="compositionally biased region" description="Polar residues" evidence="1">
    <location>
        <begin position="187"/>
        <end position="197"/>
    </location>
</feature>
<sequence length="197" mass="21349">MRICPPRPFMENHADLQTVVSFTHINPCSLTSVVTSWKRRTDVTAATTLLAPSCSSGLVLLANEATLTFKSGTLRGDSRLQVSRMIAHCVSPLYSDISLVRELLSTSSGLIFSKSAFARPFLRTVLQQPEGEEWEGVGGGCSPLRQLHRRVPPVRNQSASSVPIEMGRDWDGGKEPSLSSHEARTVRSGTTVTSAGL</sequence>
<dbReference type="Proteomes" id="UP001519460">
    <property type="component" value="Unassembled WGS sequence"/>
</dbReference>
<protein>
    <submittedName>
        <fullName evidence="2">Uncharacterized protein</fullName>
    </submittedName>
</protein>
<comment type="caution">
    <text evidence="2">The sequence shown here is derived from an EMBL/GenBank/DDBJ whole genome shotgun (WGS) entry which is preliminary data.</text>
</comment>